<dbReference type="InterPro" id="IPR001789">
    <property type="entry name" value="Sig_transdc_resp-reg_receiver"/>
</dbReference>
<dbReference type="InterPro" id="IPR018060">
    <property type="entry name" value="HTH_AraC"/>
</dbReference>
<dbReference type="SUPFAM" id="SSF52172">
    <property type="entry name" value="CheY-like"/>
    <property type="match status" value="1"/>
</dbReference>
<dbReference type="EMBL" id="MAEL01000017">
    <property type="protein sequence ID" value="KAF1305327.1"/>
    <property type="molecule type" value="Genomic_DNA"/>
</dbReference>
<dbReference type="Gene3D" id="1.10.10.60">
    <property type="entry name" value="Homeodomain-like"/>
    <property type="match status" value="2"/>
</dbReference>
<evidence type="ECO:0000256" key="2">
    <source>
        <dbReference type="ARBA" id="ARBA00022490"/>
    </source>
</evidence>
<evidence type="ECO:0000313" key="12">
    <source>
        <dbReference type="Proteomes" id="UP000782705"/>
    </source>
</evidence>
<dbReference type="PRINTS" id="PR00032">
    <property type="entry name" value="HTHARAC"/>
</dbReference>
<sequence length="498" mass="58618">MYHVLLADDHFDQRELFRFLLEKRQEQWTIYEATNGKEALEFVETHPIDLLITDVQMPFISGIELAETIRRKNTTLPILFISGYDDFQYAKKALDLQAVNYLLKPINPQEFHTQVDELIHRVQEIKNNIRQQKRRRYQPILLKLLNGVSFDQLTPEDQKTIEELMVANTYLMTIDTSNYDTDELKDYLEIYEPPLIFVQTNVTRFVCLLSNVSKQQAQLFQRTFTQQLQATQIIDCTVRLSKSCPHPTALFRTYQQLHAHITHGFYQKTANEHLAQELPTNDSTQETKVMTELHDLLQQQNMEAITQLLATLFTQYEESATESPSIVKFFFARLYRILIDFLESNNIEVQNGFQSILEATAFIQLPPIFDDILTVVHHRFLNLNQTTNDYVRETKNYIWNHYSEELNLEVLATNVHLSPKYLSNLFKQEEAIGLIKYLNKVRIEKAQELLLTSHYRVREISQLVGFNSYSYFIKSFQKYTSVTPERYRKAKGMITHET</sequence>
<dbReference type="Gene3D" id="3.40.50.2300">
    <property type="match status" value="1"/>
</dbReference>
<evidence type="ECO:0000256" key="4">
    <source>
        <dbReference type="ARBA" id="ARBA00023012"/>
    </source>
</evidence>
<comment type="caution">
    <text evidence="11">The sequence shown here is derived from an EMBL/GenBank/DDBJ whole genome shotgun (WGS) entry which is preliminary data.</text>
</comment>
<evidence type="ECO:0000259" key="9">
    <source>
        <dbReference type="PROSITE" id="PS01124"/>
    </source>
</evidence>
<dbReference type="Proteomes" id="UP000782705">
    <property type="component" value="Unassembled WGS sequence"/>
</dbReference>
<feature type="domain" description="HTH araC/xylS-type" evidence="9">
    <location>
        <begin position="392"/>
        <end position="490"/>
    </location>
</feature>
<dbReference type="SMART" id="SM00448">
    <property type="entry name" value="REC"/>
    <property type="match status" value="1"/>
</dbReference>
<keyword evidence="2" id="KW-0963">Cytoplasm</keyword>
<dbReference type="PROSITE" id="PS01124">
    <property type="entry name" value="HTH_ARAC_FAMILY_2"/>
    <property type="match status" value="1"/>
</dbReference>
<keyword evidence="7" id="KW-0804">Transcription</keyword>
<dbReference type="CDD" id="cd17536">
    <property type="entry name" value="REC_YesN-like"/>
    <property type="match status" value="1"/>
</dbReference>
<dbReference type="InterPro" id="IPR051552">
    <property type="entry name" value="HptR"/>
</dbReference>
<dbReference type="PANTHER" id="PTHR42713">
    <property type="entry name" value="HISTIDINE KINASE-RELATED"/>
    <property type="match status" value="1"/>
</dbReference>
<evidence type="ECO:0000256" key="5">
    <source>
        <dbReference type="ARBA" id="ARBA00023015"/>
    </source>
</evidence>
<dbReference type="InterPro" id="IPR009057">
    <property type="entry name" value="Homeodomain-like_sf"/>
</dbReference>
<evidence type="ECO:0000313" key="11">
    <source>
        <dbReference type="EMBL" id="KAF1305327.1"/>
    </source>
</evidence>
<keyword evidence="12" id="KW-1185">Reference proteome</keyword>
<keyword evidence="4" id="KW-0902">Two-component regulatory system</keyword>
<dbReference type="InterPro" id="IPR018062">
    <property type="entry name" value="HTH_AraC-typ_CS"/>
</dbReference>
<organism evidence="11 12">
    <name type="scientific">Candidatus Enterococcus willemsii</name>
    <dbReference type="NCBI Taxonomy" id="1857215"/>
    <lineage>
        <taxon>Bacteria</taxon>
        <taxon>Bacillati</taxon>
        <taxon>Bacillota</taxon>
        <taxon>Bacilli</taxon>
        <taxon>Lactobacillales</taxon>
        <taxon>Enterococcaceae</taxon>
        <taxon>Enterococcus</taxon>
    </lineage>
</organism>
<dbReference type="SMART" id="SM00342">
    <property type="entry name" value="HTH_ARAC"/>
    <property type="match status" value="1"/>
</dbReference>
<name>A0ABQ6Z1T1_9ENTE</name>
<evidence type="ECO:0000256" key="8">
    <source>
        <dbReference type="PROSITE-ProRule" id="PRU00169"/>
    </source>
</evidence>
<comment type="subcellular location">
    <subcellularLocation>
        <location evidence="1">Cytoplasm</location>
    </subcellularLocation>
</comment>
<dbReference type="Pfam" id="PF00072">
    <property type="entry name" value="Response_reg"/>
    <property type="match status" value="1"/>
</dbReference>
<dbReference type="PANTHER" id="PTHR42713:SF3">
    <property type="entry name" value="TRANSCRIPTIONAL REGULATORY PROTEIN HPTR"/>
    <property type="match status" value="1"/>
</dbReference>
<keyword evidence="6" id="KW-0238">DNA-binding</keyword>
<evidence type="ECO:0000256" key="3">
    <source>
        <dbReference type="ARBA" id="ARBA00022553"/>
    </source>
</evidence>
<dbReference type="RefSeq" id="WP_161901285.1">
    <property type="nucleotide sequence ID" value="NZ_MAEL01000017.1"/>
</dbReference>
<evidence type="ECO:0000256" key="6">
    <source>
        <dbReference type="ARBA" id="ARBA00023125"/>
    </source>
</evidence>
<evidence type="ECO:0000256" key="1">
    <source>
        <dbReference type="ARBA" id="ARBA00004496"/>
    </source>
</evidence>
<reference evidence="11 12" key="1">
    <citation type="submission" date="2016-06" db="EMBL/GenBank/DDBJ databases">
        <title>Four novel species of enterococci isolated from chicken manure.</title>
        <authorList>
            <person name="Van Tyne D."/>
        </authorList>
    </citation>
    <scope>NUCLEOTIDE SEQUENCE [LARGE SCALE GENOMIC DNA]</scope>
    <source>
        <strain evidence="11 12">CU12B</strain>
    </source>
</reference>
<dbReference type="PROSITE" id="PS00041">
    <property type="entry name" value="HTH_ARAC_FAMILY_1"/>
    <property type="match status" value="1"/>
</dbReference>
<protein>
    <submittedName>
        <fullName evidence="11">Two-component system response regulator</fullName>
    </submittedName>
</protein>
<dbReference type="InterPro" id="IPR011006">
    <property type="entry name" value="CheY-like_superfamily"/>
</dbReference>
<dbReference type="SUPFAM" id="SSF46689">
    <property type="entry name" value="Homeodomain-like"/>
    <property type="match status" value="2"/>
</dbReference>
<evidence type="ECO:0000259" key="10">
    <source>
        <dbReference type="PROSITE" id="PS50110"/>
    </source>
</evidence>
<keyword evidence="3 8" id="KW-0597">Phosphoprotein</keyword>
<proteinExistence type="predicted"/>
<dbReference type="Pfam" id="PF12833">
    <property type="entry name" value="HTH_18"/>
    <property type="match status" value="1"/>
</dbReference>
<accession>A0ABQ6Z1T1</accession>
<gene>
    <name evidence="11" type="ORF">BAU17_13165</name>
</gene>
<evidence type="ECO:0000256" key="7">
    <source>
        <dbReference type="ARBA" id="ARBA00023163"/>
    </source>
</evidence>
<feature type="modified residue" description="4-aspartylphosphate" evidence="8">
    <location>
        <position position="54"/>
    </location>
</feature>
<keyword evidence="5" id="KW-0805">Transcription regulation</keyword>
<feature type="domain" description="Response regulatory" evidence="10">
    <location>
        <begin position="3"/>
        <end position="119"/>
    </location>
</feature>
<dbReference type="InterPro" id="IPR020449">
    <property type="entry name" value="Tscrpt_reg_AraC-type_HTH"/>
</dbReference>
<dbReference type="PROSITE" id="PS50110">
    <property type="entry name" value="RESPONSE_REGULATORY"/>
    <property type="match status" value="1"/>
</dbReference>